<dbReference type="Proteomes" id="UP001595791">
    <property type="component" value="Unassembled WGS sequence"/>
</dbReference>
<dbReference type="PANTHER" id="PTHR43179:SF7">
    <property type="entry name" value="RHAMNOSYLTRANSFERASE WBBL"/>
    <property type="match status" value="1"/>
</dbReference>
<dbReference type="Pfam" id="PF00535">
    <property type="entry name" value="Glycos_transf_2"/>
    <property type="match status" value="1"/>
</dbReference>
<dbReference type="CDD" id="cd04184">
    <property type="entry name" value="GT2_RfbC_Mx_like"/>
    <property type="match status" value="1"/>
</dbReference>
<dbReference type="InterPro" id="IPR001173">
    <property type="entry name" value="Glyco_trans_2-like"/>
</dbReference>
<keyword evidence="3" id="KW-1185">Reference proteome</keyword>
<dbReference type="RefSeq" id="WP_378168388.1">
    <property type="nucleotide sequence ID" value="NZ_JBHSBU010000002.1"/>
</dbReference>
<dbReference type="PANTHER" id="PTHR43179">
    <property type="entry name" value="RHAMNOSYLTRANSFERASE WBBL"/>
    <property type="match status" value="1"/>
</dbReference>
<evidence type="ECO:0000313" key="3">
    <source>
        <dbReference type="Proteomes" id="UP001595791"/>
    </source>
</evidence>
<dbReference type="Gene3D" id="3.90.550.10">
    <property type="entry name" value="Spore Coat Polysaccharide Biosynthesis Protein SpsA, Chain A"/>
    <property type="match status" value="2"/>
</dbReference>
<comment type="caution">
    <text evidence="2">The sequence shown here is derived from an EMBL/GenBank/DDBJ whole genome shotgun (WGS) entry which is preliminary data.</text>
</comment>
<keyword evidence="2" id="KW-0808">Transferase</keyword>
<evidence type="ECO:0000313" key="2">
    <source>
        <dbReference type="EMBL" id="MFC4161827.1"/>
    </source>
</evidence>
<evidence type="ECO:0000259" key="1">
    <source>
        <dbReference type="Pfam" id="PF00535"/>
    </source>
</evidence>
<organism evidence="2 3">
    <name type="scientific">Chitinimonas lacunae</name>
    <dbReference type="NCBI Taxonomy" id="1963018"/>
    <lineage>
        <taxon>Bacteria</taxon>
        <taxon>Pseudomonadati</taxon>
        <taxon>Pseudomonadota</taxon>
        <taxon>Betaproteobacteria</taxon>
        <taxon>Neisseriales</taxon>
        <taxon>Chitinibacteraceae</taxon>
        <taxon>Chitinimonas</taxon>
    </lineage>
</organism>
<accession>A0ABV8MYM6</accession>
<gene>
    <name evidence="2" type="ORF">ACFOW7_21035</name>
</gene>
<keyword evidence="2" id="KW-0328">Glycosyltransferase</keyword>
<dbReference type="EC" id="2.4.-.-" evidence="2"/>
<sequence length="640" mass="72804">MSRKLKKLAAFARLLARNPGKIPSAVKGLSASYVQSGVPGLKNFFHTFSVLEGFDRAWEIYRRGFVDYRVKPLREIGANWSDPPLISVLMPTYNTPLPLLCAAIESVQAQWYPHWELCVADDGSTDPQVLATLQRYAANDPRIRISQSVRNTNTAAASNRALAMATGRYCALLDHDDLLEPQALWRFADSIVEDAPDFLYSDEVLVDENATSIQNWVFRPGFSLERLRGHPYIVHLVCFRTALLREIGGFDERLAISHDYDLILRVAERADKVVHIPEVLYQWRQRGSSTGHQKKAEVEAVSKQVLKSHLERCGLSEARVEARERFNYYKVDYPLPEKARVAIVIPTKNYGHLVRQCVESLHRTISGIDYDIVLIDHDSDQPESLAYFDEFERQRPNHRRLRHQGAFNFSSINNRAIRSLGKGYSHLLLCNNDIEAIEPGWLDTMLRLSYQSDIGAVGALLLYPDRTLIQHGGVCVGLYGAAEHYGKFMKWRLEDGERHPGALGSLLINHEVSAVTAACLLIKSEVFEQIEGFCEKMAVGFGDVDLCLRVREAGYRIVMSPDAVLIHHESVSRGKSRTDPHPLDSAFYRQRWASFLANGDPYYNPNFDLGQTNWTIRPDFHWEQFPKRRIHNAGRFTILN</sequence>
<name>A0ABV8MYM6_9NEIS</name>
<protein>
    <submittedName>
        <fullName evidence="2">Glycosyltransferase</fullName>
        <ecNumber evidence="2">2.4.-.-</ecNumber>
    </submittedName>
</protein>
<proteinExistence type="predicted"/>
<reference evidence="3" key="1">
    <citation type="journal article" date="2019" name="Int. J. Syst. Evol. Microbiol.">
        <title>The Global Catalogue of Microorganisms (GCM) 10K type strain sequencing project: providing services to taxonomists for standard genome sequencing and annotation.</title>
        <authorList>
            <consortium name="The Broad Institute Genomics Platform"/>
            <consortium name="The Broad Institute Genome Sequencing Center for Infectious Disease"/>
            <person name="Wu L."/>
            <person name="Ma J."/>
        </authorList>
    </citation>
    <scope>NUCLEOTIDE SEQUENCE [LARGE SCALE GENOMIC DNA]</scope>
    <source>
        <strain evidence="3">LMG 29894</strain>
    </source>
</reference>
<dbReference type="InterPro" id="IPR029044">
    <property type="entry name" value="Nucleotide-diphossugar_trans"/>
</dbReference>
<dbReference type="GO" id="GO:0016757">
    <property type="term" value="F:glycosyltransferase activity"/>
    <property type="evidence" value="ECO:0007669"/>
    <property type="project" value="UniProtKB-KW"/>
</dbReference>
<dbReference type="Pfam" id="PF13641">
    <property type="entry name" value="Glyco_tranf_2_3"/>
    <property type="match status" value="1"/>
</dbReference>
<dbReference type="SUPFAM" id="SSF53448">
    <property type="entry name" value="Nucleotide-diphospho-sugar transferases"/>
    <property type="match status" value="2"/>
</dbReference>
<dbReference type="EMBL" id="JBHSBU010000002">
    <property type="protein sequence ID" value="MFC4161827.1"/>
    <property type="molecule type" value="Genomic_DNA"/>
</dbReference>
<feature type="domain" description="Glycosyltransferase 2-like" evidence="1">
    <location>
        <begin position="87"/>
        <end position="201"/>
    </location>
</feature>